<accession>A0A1X6X165</accession>
<proteinExistence type="inferred from homology"/>
<keyword evidence="5 8" id="KW-1133">Transmembrane helix</keyword>
<evidence type="ECO:0000313" key="9">
    <source>
        <dbReference type="EMBL" id="SLM92242.1"/>
    </source>
</evidence>
<evidence type="ECO:0000256" key="6">
    <source>
        <dbReference type="ARBA" id="ARBA00023136"/>
    </source>
</evidence>
<keyword evidence="2" id="KW-0813">Transport</keyword>
<evidence type="ECO:0000256" key="3">
    <source>
        <dbReference type="ARBA" id="ARBA00022475"/>
    </source>
</evidence>
<dbReference type="Gene3D" id="1.10.3730.20">
    <property type="match status" value="1"/>
</dbReference>
<gene>
    <name evidence="9" type="ORF">FM110_07740</name>
</gene>
<keyword evidence="3" id="KW-1003">Cell membrane</keyword>
<evidence type="ECO:0000256" key="2">
    <source>
        <dbReference type="ARBA" id="ARBA00022448"/>
    </source>
</evidence>
<dbReference type="EMBL" id="FWFG01000068">
    <property type="protein sequence ID" value="SLM92242.1"/>
    <property type="molecule type" value="Genomic_DNA"/>
</dbReference>
<dbReference type="RefSeq" id="WP_087104201.1">
    <property type="nucleotide sequence ID" value="NZ_FWFG01000068.1"/>
</dbReference>
<reference evidence="9 10" key="1">
    <citation type="submission" date="2017-02" db="EMBL/GenBank/DDBJ databases">
        <authorList>
            <person name="Peterson S.W."/>
        </authorList>
    </citation>
    <scope>NUCLEOTIDE SEQUENCE [LARGE SCALE GENOMIC DNA]</scope>
    <source>
        <strain evidence="9 10">CIP104813</strain>
    </source>
</reference>
<sequence length="107" mass="10925">MSGLWLAAAIASEISGTLALRASDGLRRRGWLIVVVLGYLAAFAALQRALASGMPVGVAYGIWTATGIAAVAVLARAIWRDPLTTRMVAGIALIIVGVVLVEVGGAP</sequence>
<dbReference type="AlphaFoldDB" id="A0A1X6X165"/>
<keyword evidence="10" id="KW-1185">Reference proteome</keyword>
<dbReference type="SUPFAM" id="SSF103481">
    <property type="entry name" value="Multidrug resistance efflux transporter EmrE"/>
    <property type="match status" value="1"/>
</dbReference>
<dbReference type="InterPro" id="IPR037185">
    <property type="entry name" value="EmrE-like"/>
</dbReference>
<evidence type="ECO:0000256" key="4">
    <source>
        <dbReference type="ARBA" id="ARBA00022692"/>
    </source>
</evidence>
<dbReference type="GO" id="GO:0022857">
    <property type="term" value="F:transmembrane transporter activity"/>
    <property type="evidence" value="ECO:0007669"/>
    <property type="project" value="InterPro"/>
</dbReference>
<evidence type="ECO:0000313" key="10">
    <source>
        <dbReference type="Proteomes" id="UP000195981"/>
    </source>
</evidence>
<feature type="transmembrane region" description="Helical" evidence="8">
    <location>
        <begin position="85"/>
        <end position="105"/>
    </location>
</feature>
<evidence type="ECO:0000256" key="8">
    <source>
        <dbReference type="SAM" id="Phobius"/>
    </source>
</evidence>
<protein>
    <submittedName>
        <fullName evidence="9">Ethidium bromide-methyl viologen resistance protein EmrE</fullName>
    </submittedName>
</protein>
<dbReference type="InterPro" id="IPR000390">
    <property type="entry name" value="Small_drug/metabolite_transptr"/>
</dbReference>
<organism evidence="9 10">
    <name type="scientific">Brachybacterium nesterenkovii</name>
    <dbReference type="NCBI Taxonomy" id="47847"/>
    <lineage>
        <taxon>Bacteria</taxon>
        <taxon>Bacillati</taxon>
        <taxon>Actinomycetota</taxon>
        <taxon>Actinomycetes</taxon>
        <taxon>Micrococcales</taxon>
        <taxon>Dermabacteraceae</taxon>
        <taxon>Brachybacterium</taxon>
    </lineage>
</organism>
<feature type="transmembrane region" description="Helical" evidence="8">
    <location>
        <begin position="29"/>
        <end position="46"/>
    </location>
</feature>
<dbReference type="Pfam" id="PF00893">
    <property type="entry name" value="Multi_Drug_Res"/>
    <property type="match status" value="1"/>
</dbReference>
<evidence type="ECO:0000256" key="5">
    <source>
        <dbReference type="ARBA" id="ARBA00022989"/>
    </source>
</evidence>
<dbReference type="PANTHER" id="PTHR30561:SF1">
    <property type="entry name" value="MULTIDRUG TRANSPORTER EMRE"/>
    <property type="match status" value="1"/>
</dbReference>
<dbReference type="GO" id="GO:0005886">
    <property type="term" value="C:plasma membrane"/>
    <property type="evidence" value="ECO:0007669"/>
    <property type="project" value="UniProtKB-SubCell"/>
</dbReference>
<comment type="subcellular location">
    <subcellularLocation>
        <location evidence="1 7">Cell membrane</location>
        <topology evidence="1 7">Multi-pass membrane protein</topology>
    </subcellularLocation>
</comment>
<name>A0A1X6X165_9MICO</name>
<evidence type="ECO:0000256" key="1">
    <source>
        <dbReference type="ARBA" id="ARBA00004651"/>
    </source>
</evidence>
<keyword evidence="4 7" id="KW-0812">Transmembrane</keyword>
<dbReference type="PANTHER" id="PTHR30561">
    <property type="entry name" value="SMR FAMILY PROTON-DEPENDENT DRUG EFFLUX TRANSPORTER SUGE"/>
    <property type="match status" value="1"/>
</dbReference>
<keyword evidence="6 8" id="KW-0472">Membrane</keyword>
<comment type="similarity">
    <text evidence="7">Belongs to the drug/metabolite transporter (DMT) superfamily. Small multidrug resistance (SMR) (TC 2.A.7.1) family.</text>
</comment>
<dbReference type="Proteomes" id="UP000195981">
    <property type="component" value="Unassembled WGS sequence"/>
</dbReference>
<feature type="transmembrane region" description="Helical" evidence="8">
    <location>
        <begin position="58"/>
        <end position="79"/>
    </location>
</feature>
<dbReference type="OrthoDB" id="3175079at2"/>
<dbReference type="InterPro" id="IPR045324">
    <property type="entry name" value="Small_multidrug_res"/>
</dbReference>
<evidence type="ECO:0000256" key="7">
    <source>
        <dbReference type="RuleBase" id="RU003942"/>
    </source>
</evidence>